<organism evidence="1 2">
    <name type="scientific">Porites evermanni</name>
    <dbReference type="NCBI Taxonomy" id="104178"/>
    <lineage>
        <taxon>Eukaryota</taxon>
        <taxon>Metazoa</taxon>
        <taxon>Cnidaria</taxon>
        <taxon>Anthozoa</taxon>
        <taxon>Hexacorallia</taxon>
        <taxon>Scleractinia</taxon>
        <taxon>Fungiina</taxon>
        <taxon>Poritidae</taxon>
        <taxon>Porites</taxon>
    </lineage>
</organism>
<dbReference type="EMBL" id="CALNXI010000581">
    <property type="protein sequence ID" value="CAH3029588.1"/>
    <property type="molecule type" value="Genomic_DNA"/>
</dbReference>
<accession>A0ABN8MNA7</accession>
<gene>
    <name evidence="1" type="ORF">PEVE_00036434</name>
</gene>
<protein>
    <submittedName>
        <fullName evidence="1">Uncharacterized protein</fullName>
    </submittedName>
</protein>
<dbReference type="PANTHER" id="PTHR47018:SF3">
    <property type="entry name" value="MYCBP-ASSOCIATED PROTEIN"/>
    <property type="match status" value="1"/>
</dbReference>
<feature type="non-terminal residue" evidence="1">
    <location>
        <position position="123"/>
    </location>
</feature>
<name>A0ABN8MNA7_9CNID</name>
<dbReference type="PANTHER" id="PTHR47018">
    <property type="entry name" value="CXC DOMAIN-CONTAINING PROTEIN-RELATED"/>
    <property type="match status" value="1"/>
</dbReference>
<proteinExistence type="predicted"/>
<keyword evidence="2" id="KW-1185">Reference proteome</keyword>
<evidence type="ECO:0000313" key="1">
    <source>
        <dbReference type="EMBL" id="CAH3029588.1"/>
    </source>
</evidence>
<dbReference type="Proteomes" id="UP001159427">
    <property type="component" value="Unassembled WGS sequence"/>
</dbReference>
<evidence type="ECO:0000313" key="2">
    <source>
        <dbReference type="Proteomes" id="UP001159427"/>
    </source>
</evidence>
<sequence>MKFVTCILMFIRASREGDWSLHLEYLKALARKLLYNQEGEPILCNWSGPCYRTRQQVDEGSGRTQQPAAMARWFLVAPELIRLAAHVEEIVGLQRASSSHHHDLSDVLTKRCNENAQKLKDVL</sequence>
<comment type="caution">
    <text evidence="1">The sequence shown here is derived from an EMBL/GenBank/DDBJ whole genome shotgun (WGS) entry which is preliminary data.</text>
</comment>
<reference evidence="1 2" key="1">
    <citation type="submission" date="2022-05" db="EMBL/GenBank/DDBJ databases">
        <authorList>
            <consortium name="Genoscope - CEA"/>
            <person name="William W."/>
        </authorList>
    </citation>
    <scope>NUCLEOTIDE SEQUENCE [LARGE SCALE GENOMIC DNA]</scope>
</reference>